<dbReference type="SUPFAM" id="SSF51735">
    <property type="entry name" value="NAD(P)-binding Rossmann-fold domains"/>
    <property type="match status" value="1"/>
</dbReference>
<dbReference type="PANTHER" id="PTHR43725">
    <property type="entry name" value="UDP-GLUCOSE 4-EPIMERASE"/>
    <property type="match status" value="1"/>
</dbReference>
<evidence type="ECO:0000313" key="8">
    <source>
        <dbReference type="Proteomes" id="UP000240542"/>
    </source>
</evidence>
<dbReference type="AlphaFoldDB" id="A0A2P8DF47"/>
<protein>
    <recommendedName>
        <fullName evidence="3">UDP-glucose 4-epimerase</fullName>
    </recommendedName>
    <alternativeName>
        <fullName evidence="5">Galactowaldenase</fullName>
    </alternativeName>
    <alternativeName>
        <fullName evidence="4">UDP-galactose 4-epimerase</fullName>
    </alternativeName>
</protein>
<comment type="caution">
    <text evidence="7">The sequence shown here is derived from an EMBL/GenBank/DDBJ whole genome shotgun (WGS) entry which is preliminary data.</text>
</comment>
<sequence>MRILVTGGAGFIGSHIVDALHAHGHDPVVFDAFLPSAHSGAARAPDDAPDDVRDPAAVERALRGVDAVCHQAAMVGLAPDVADAPDYVSNNDLGTAVLLAAMARSGVRSLVLAGSMVVYGEGRFTCADHGDVRPRPRRAADLDAGRFDPPCPHCGAPLAPGLVGEDAPADPRNVYAATKLAQEHLAAAWARAVGGRAVSLRYHNVYGPGMPRDTPYAGVASFFRSALEAGRAPTVFEDGRQRRDFVHVRDVARANAVALAAVGDREAGALAVFNTGSGTPHTVGEMAAALAEAYGGPAPVTTGEYRLGDVRHITASSARIGAELGWRAGVGFAEGVAEFAHAPLRGGVSPRPPAG</sequence>
<evidence type="ECO:0000256" key="4">
    <source>
        <dbReference type="ARBA" id="ARBA00031367"/>
    </source>
</evidence>
<evidence type="ECO:0000256" key="2">
    <source>
        <dbReference type="ARBA" id="ARBA00007637"/>
    </source>
</evidence>
<dbReference type="InterPro" id="IPR036291">
    <property type="entry name" value="NAD(P)-bd_dom_sf"/>
</dbReference>
<evidence type="ECO:0000259" key="6">
    <source>
        <dbReference type="Pfam" id="PF01370"/>
    </source>
</evidence>
<comment type="pathway">
    <text evidence="1">Carbohydrate metabolism; galactose metabolism.</text>
</comment>
<evidence type="ECO:0000256" key="3">
    <source>
        <dbReference type="ARBA" id="ARBA00018569"/>
    </source>
</evidence>
<keyword evidence="8" id="KW-1185">Reference proteome</keyword>
<dbReference type="Gene3D" id="3.40.50.720">
    <property type="entry name" value="NAD(P)-binding Rossmann-like Domain"/>
    <property type="match status" value="1"/>
</dbReference>
<proteinExistence type="inferred from homology"/>
<dbReference type="InterPro" id="IPR001509">
    <property type="entry name" value="Epimerase_deHydtase"/>
</dbReference>
<dbReference type="RefSeq" id="WP_106584314.1">
    <property type="nucleotide sequence ID" value="NZ_PYGA01000013.1"/>
</dbReference>
<dbReference type="PANTHER" id="PTHR43725:SF53">
    <property type="entry name" value="UDP-ARABINOSE 4-EPIMERASE 1"/>
    <property type="match status" value="1"/>
</dbReference>
<evidence type="ECO:0000256" key="1">
    <source>
        <dbReference type="ARBA" id="ARBA00004947"/>
    </source>
</evidence>
<dbReference type="Proteomes" id="UP000240542">
    <property type="component" value="Unassembled WGS sequence"/>
</dbReference>
<organism evidence="7 8">
    <name type="scientific">Murinocardiopsis flavida</name>
    <dbReference type="NCBI Taxonomy" id="645275"/>
    <lineage>
        <taxon>Bacteria</taxon>
        <taxon>Bacillati</taxon>
        <taxon>Actinomycetota</taxon>
        <taxon>Actinomycetes</taxon>
        <taxon>Streptosporangiales</taxon>
        <taxon>Nocardiopsidaceae</taxon>
        <taxon>Murinocardiopsis</taxon>
    </lineage>
</organism>
<accession>A0A2P8DF47</accession>
<dbReference type="EMBL" id="PYGA01000013">
    <property type="protein sequence ID" value="PSK95844.1"/>
    <property type="molecule type" value="Genomic_DNA"/>
</dbReference>
<evidence type="ECO:0000313" key="7">
    <source>
        <dbReference type="EMBL" id="PSK95844.1"/>
    </source>
</evidence>
<name>A0A2P8DF47_9ACTN</name>
<evidence type="ECO:0000256" key="5">
    <source>
        <dbReference type="ARBA" id="ARBA00033067"/>
    </source>
</evidence>
<feature type="domain" description="NAD-dependent epimerase/dehydratase" evidence="6">
    <location>
        <begin position="3"/>
        <end position="124"/>
    </location>
</feature>
<dbReference type="Pfam" id="PF01370">
    <property type="entry name" value="Epimerase"/>
    <property type="match status" value="2"/>
</dbReference>
<dbReference type="OrthoDB" id="3513148at2"/>
<reference evidence="7 8" key="1">
    <citation type="submission" date="2018-03" db="EMBL/GenBank/DDBJ databases">
        <title>Genomic Encyclopedia of Archaeal and Bacterial Type Strains, Phase II (KMG-II): from individual species to whole genera.</title>
        <authorList>
            <person name="Goeker M."/>
        </authorList>
    </citation>
    <scope>NUCLEOTIDE SEQUENCE [LARGE SCALE GENOMIC DNA]</scope>
    <source>
        <strain evidence="7 8">DSM 45312</strain>
    </source>
</reference>
<gene>
    <name evidence="7" type="ORF">CLV63_1137</name>
</gene>
<feature type="domain" description="NAD-dependent epimerase/dehydratase" evidence="6">
    <location>
        <begin position="165"/>
        <end position="263"/>
    </location>
</feature>
<comment type="similarity">
    <text evidence="2">Belongs to the NAD(P)-dependent epimerase/dehydratase family.</text>
</comment>